<evidence type="ECO:0000259" key="2">
    <source>
        <dbReference type="Pfam" id="PF21939"/>
    </source>
</evidence>
<dbReference type="EMBL" id="QRUH01000017">
    <property type="protein sequence ID" value="RGR45775.1"/>
    <property type="molecule type" value="Genomic_DNA"/>
</dbReference>
<dbReference type="AlphaFoldDB" id="A0A412EM69"/>
<dbReference type="Pfam" id="PF21939">
    <property type="entry name" value="Gp10_C"/>
    <property type="match status" value="1"/>
</dbReference>
<feature type="domain" description="Baseplate structural protein Gp10 C-terminal" evidence="2">
    <location>
        <begin position="167"/>
        <end position="353"/>
    </location>
</feature>
<evidence type="ECO:0000313" key="3">
    <source>
        <dbReference type="EMBL" id="RGR45775.1"/>
    </source>
</evidence>
<gene>
    <name evidence="3" type="ORF">DWY46_16440</name>
</gene>
<feature type="compositionally biased region" description="Basic and acidic residues" evidence="1">
    <location>
        <begin position="262"/>
        <end position="271"/>
    </location>
</feature>
<proteinExistence type="predicted"/>
<dbReference type="RefSeq" id="WP_118031666.1">
    <property type="nucleotide sequence ID" value="NZ_QRUH01000017.1"/>
</dbReference>
<protein>
    <recommendedName>
        <fullName evidence="2">Baseplate structural protein Gp10 C-terminal domain-containing protein</fullName>
    </recommendedName>
</protein>
<accession>A0A412EM69</accession>
<evidence type="ECO:0000313" key="4">
    <source>
        <dbReference type="Proteomes" id="UP000285839"/>
    </source>
</evidence>
<comment type="caution">
    <text evidence="3">The sequence shown here is derived from an EMBL/GenBank/DDBJ whole genome shotgun (WGS) entry which is preliminary data.</text>
</comment>
<organism evidence="3 4">
    <name type="scientific">Blautia obeum</name>
    <dbReference type="NCBI Taxonomy" id="40520"/>
    <lineage>
        <taxon>Bacteria</taxon>
        <taxon>Bacillati</taxon>
        <taxon>Bacillota</taxon>
        <taxon>Clostridia</taxon>
        <taxon>Lachnospirales</taxon>
        <taxon>Lachnospiraceae</taxon>
        <taxon>Blautia</taxon>
    </lineage>
</organism>
<dbReference type="SUPFAM" id="SSF88874">
    <property type="entry name" value="Receptor-binding domain of short tail fibre protein gp12"/>
    <property type="match status" value="1"/>
</dbReference>
<feature type="compositionally biased region" description="Low complexity" evidence="1">
    <location>
        <begin position="230"/>
        <end position="247"/>
    </location>
</feature>
<reference evidence="3 4" key="1">
    <citation type="submission" date="2018-08" db="EMBL/GenBank/DDBJ databases">
        <title>A genome reference for cultivated species of the human gut microbiota.</title>
        <authorList>
            <person name="Zou Y."/>
            <person name="Xue W."/>
            <person name="Luo G."/>
        </authorList>
    </citation>
    <scope>NUCLEOTIDE SEQUENCE [LARGE SCALE GENOMIC DNA]</scope>
    <source>
        <strain evidence="3 4">AF25-21</strain>
    </source>
</reference>
<feature type="compositionally biased region" description="Polar residues" evidence="1">
    <location>
        <begin position="248"/>
        <end position="261"/>
    </location>
</feature>
<feature type="region of interest" description="Disordered" evidence="1">
    <location>
        <begin position="230"/>
        <end position="341"/>
    </location>
</feature>
<name>A0A412EM69_9FIRM</name>
<sequence length="354" mass="36667">MVHLITGYAGHGHVTAADDALYHSGVCGTGKYVMRTGTMFAASVESSNEITIGSGDLVNQGRHINIPTNATEKATINNGTQGKTRKDVIAIRYKQDASTGVESAELIVLQGTSVNTGQEPARPALKSGNLYEGDTIDDFPLYEVTLNNLNITAVTKLFVLMPTLSGMFDLIYPVGAIYMSAISVNPANLFGGTWEEIQGKFLLARDGSHAAGTTGGSENVTLTTEQIPAHSHTGGAHTHTGPSHTHTINSHGHSASCSTNGEHSHNVDRNKNAASGTARYAAQAASAKTTHGTTKNGSHAHSITIGGSGTLTSNAAGTGNTGSGGTVATSNTGGGQAHSNMPPYLAVYVWKRTK</sequence>
<feature type="compositionally biased region" description="Polar residues" evidence="1">
    <location>
        <begin position="286"/>
        <end position="301"/>
    </location>
</feature>
<dbReference type="Proteomes" id="UP000285839">
    <property type="component" value="Unassembled WGS sequence"/>
</dbReference>
<evidence type="ECO:0000256" key="1">
    <source>
        <dbReference type="SAM" id="MobiDB-lite"/>
    </source>
</evidence>
<dbReference type="InterPro" id="IPR053827">
    <property type="entry name" value="Gp10_C"/>
</dbReference>